<gene>
    <name evidence="1" type="ORF">GMARGA_LOCUS31083</name>
</gene>
<dbReference type="InterPro" id="IPR036691">
    <property type="entry name" value="Endo/exonu/phosph_ase_sf"/>
</dbReference>
<dbReference type="Proteomes" id="UP000789901">
    <property type="component" value="Unassembled WGS sequence"/>
</dbReference>
<protein>
    <submittedName>
        <fullName evidence="1">1139_t:CDS:1</fullName>
    </submittedName>
</protein>
<feature type="non-terminal residue" evidence="1">
    <location>
        <position position="218"/>
    </location>
</feature>
<dbReference type="SUPFAM" id="SSF56219">
    <property type="entry name" value="DNase I-like"/>
    <property type="match status" value="1"/>
</dbReference>
<comment type="caution">
    <text evidence="1">The sequence shown here is derived from an EMBL/GenBank/DDBJ whole genome shotgun (WGS) entry which is preliminary data.</text>
</comment>
<reference evidence="1 2" key="1">
    <citation type="submission" date="2021-06" db="EMBL/GenBank/DDBJ databases">
        <authorList>
            <person name="Kallberg Y."/>
            <person name="Tangrot J."/>
            <person name="Rosling A."/>
        </authorList>
    </citation>
    <scope>NUCLEOTIDE SEQUENCE [LARGE SCALE GENOMIC DNA]</scope>
    <source>
        <strain evidence="1 2">120-4 pot B 10/14</strain>
    </source>
</reference>
<evidence type="ECO:0000313" key="1">
    <source>
        <dbReference type="EMBL" id="CAG8832495.1"/>
    </source>
</evidence>
<organism evidence="1 2">
    <name type="scientific">Gigaspora margarita</name>
    <dbReference type="NCBI Taxonomy" id="4874"/>
    <lineage>
        <taxon>Eukaryota</taxon>
        <taxon>Fungi</taxon>
        <taxon>Fungi incertae sedis</taxon>
        <taxon>Mucoromycota</taxon>
        <taxon>Glomeromycotina</taxon>
        <taxon>Glomeromycetes</taxon>
        <taxon>Diversisporales</taxon>
        <taxon>Gigasporaceae</taxon>
        <taxon>Gigaspora</taxon>
    </lineage>
</organism>
<accession>A0ABN7WHH2</accession>
<proteinExistence type="predicted"/>
<name>A0ABN7WHH2_GIGMA</name>
<keyword evidence="2" id="KW-1185">Reference proteome</keyword>
<sequence>IQKNIKEYLKKRLKDIETKKKAQRCVIMGDFNIDLNQTINSDLKEQAGKKGKKQIAQLLRGKRFADIFYEPNSLGQPIWKRKEAHSRIDTIWRPPSGCCAAGDRINKELKEKLSKDIGKENAQTDILDYQILESKTLDELWDIIESSIKKSAANTLPQKKKTRVIEDITNTNEVTKKLRKDIRMLGKWCRRLRKNKEKGMSYQEVEELEHFIEPLKNR</sequence>
<dbReference type="Gene3D" id="3.60.10.10">
    <property type="entry name" value="Endonuclease/exonuclease/phosphatase"/>
    <property type="match status" value="1"/>
</dbReference>
<dbReference type="EMBL" id="CAJVQB010045467">
    <property type="protein sequence ID" value="CAG8832495.1"/>
    <property type="molecule type" value="Genomic_DNA"/>
</dbReference>
<evidence type="ECO:0000313" key="2">
    <source>
        <dbReference type="Proteomes" id="UP000789901"/>
    </source>
</evidence>
<feature type="non-terminal residue" evidence="1">
    <location>
        <position position="1"/>
    </location>
</feature>